<keyword evidence="2" id="KW-1185">Reference proteome</keyword>
<dbReference type="Proteomes" id="UP001165064">
    <property type="component" value="Unassembled WGS sequence"/>
</dbReference>
<dbReference type="EMBL" id="BSXS01008930">
    <property type="protein sequence ID" value="GME94101.1"/>
    <property type="molecule type" value="Genomic_DNA"/>
</dbReference>
<comment type="caution">
    <text evidence="1">The sequence shown here is derived from an EMBL/GenBank/DDBJ whole genome shotgun (WGS) entry which is preliminary data.</text>
</comment>
<gene>
    <name evidence="1" type="ORF">Amon02_000948900</name>
</gene>
<protein>
    <submittedName>
        <fullName evidence="1">Unnamed protein product</fullName>
    </submittedName>
</protein>
<organism evidence="1 2">
    <name type="scientific">Ambrosiozyma monospora</name>
    <name type="common">Yeast</name>
    <name type="synonym">Endomycopsis monosporus</name>
    <dbReference type="NCBI Taxonomy" id="43982"/>
    <lineage>
        <taxon>Eukaryota</taxon>
        <taxon>Fungi</taxon>
        <taxon>Dikarya</taxon>
        <taxon>Ascomycota</taxon>
        <taxon>Saccharomycotina</taxon>
        <taxon>Pichiomycetes</taxon>
        <taxon>Pichiales</taxon>
        <taxon>Pichiaceae</taxon>
        <taxon>Ambrosiozyma</taxon>
    </lineage>
</organism>
<evidence type="ECO:0000313" key="2">
    <source>
        <dbReference type="Proteomes" id="UP001165064"/>
    </source>
</evidence>
<sequence>MGKNTICKIRFKSLPKTLQEINFYRLTELIVEKDVKFSKPCDTLKIELQLDELPHRHLKLEKIKSNFPINVFSSTDEKDGLDSKISLAHIPKTESIGGLPKRLM</sequence>
<name>A0ACB5TS82_AMBMO</name>
<evidence type="ECO:0000313" key="1">
    <source>
        <dbReference type="EMBL" id="GME94101.1"/>
    </source>
</evidence>
<proteinExistence type="predicted"/>
<reference evidence="1" key="1">
    <citation type="submission" date="2023-04" db="EMBL/GenBank/DDBJ databases">
        <title>Ambrosiozyma monospora NBRC 10751.</title>
        <authorList>
            <person name="Ichikawa N."/>
            <person name="Sato H."/>
            <person name="Tonouchi N."/>
        </authorList>
    </citation>
    <scope>NUCLEOTIDE SEQUENCE</scope>
    <source>
        <strain evidence="1">NBRC 10751</strain>
    </source>
</reference>
<accession>A0ACB5TS82</accession>